<name>W6U0D2_ECHGR</name>
<keyword evidence="3" id="KW-1185">Reference proteome</keyword>
<dbReference type="Proteomes" id="UP000019149">
    <property type="component" value="Unassembled WGS sequence"/>
</dbReference>
<gene>
    <name evidence="2" type="ORF">EGR_10687</name>
</gene>
<feature type="compositionally biased region" description="Basic and acidic residues" evidence="1">
    <location>
        <begin position="121"/>
        <end position="138"/>
    </location>
</feature>
<sequence length="138" mass="15532">MLQWMKAVTGSDLDEGEVSSTISLYEPNVFCVWSLVTYFLSVGRRCLEFAQYGGGSLFLQSAYVSYQFSQMSLITVHSVWCLPTTFSYFHEDDEADDDDSEEGDGEVEDDTSSDEEEEESLHEAEDNDSHSDEMEAAT</sequence>
<dbReference type="GeneID" id="36346402"/>
<organism evidence="2 3">
    <name type="scientific">Echinococcus granulosus</name>
    <name type="common">Hydatid tapeworm</name>
    <dbReference type="NCBI Taxonomy" id="6210"/>
    <lineage>
        <taxon>Eukaryota</taxon>
        <taxon>Metazoa</taxon>
        <taxon>Spiralia</taxon>
        <taxon>Lophotrochozoa</taxon>
        <taxon>Platyhelminthes</taxon>
        <taxon>Cestoda</taxon>
        <taxon>Eucestoda</taxon>
        <taxon>Cyclophyllidea</taxon>
        <taxon>Taeniidae</taxon>
        <taxon>Echinococcus</taxon>
        <taxon>Echinococcus granulosus group</taxon>
    </lineage>
</organism>
<dbReference type="AlphaFoldDB" id="W6U0D2"/>
<feature type="region of interest" description="Disordered" evidence="1">
    <location>
        <begin position="91"/>
        <end position="138"/>
    </location>
</feature>
<reference evidence="2 3" key="1">
    <citation type="journal article" date="2013" name="Nat. Genet.">
        <title>The genome of the hydatid tapeworm Echinococcus granulosus.</title>
        <authorList>
            <person name="Zheng H."/>
            <person name="Zhang W."/>
            <person name="Zhang L."/>
            <person name="Zhang Z."/>
            <person name="Li J."/>
            <person name="Lu G."/>
            <person name="Zhu Y."/>
            <person name="Wang Y."/>
            <person name="Huang Y."/>
            <person name="Liu J."/>
            <person name="Kang H."/>
            <person name="Chen J."/>
            <person name="Wang L."/>
            <person name="Chen A."/>
            <person name="Yu S."/>
            <person name="Gao Z."/>
            <person name="Jin L."/>
            <person name="Gu W."/>
            <person name="Wang Z."/>
            <person name="Zhao L."/>
            <person name="Shi B."/>
            <person name="Wen H."/>
            <person name="Lin R."/>
            <person name="Jones M.K."/>
            <person name="Brejova B."/>
            <person name="Vinar T."/>
            <person name="Zhao G."/>
            <person name="McManus D.P."/>
            <person name="Chen Z."/>
            <person name="Zhou Y."/>
            <person name="Wang S."/>
        </authorList>
    </citation>
    <scope>NUCLEOTIDE SEQUENCE [LARGE SCALE GENOMIC DNA]</scope>
</reference>
<feature type="compositionally biased region" description="Acidic residues" evidence="1">
    <location>
        <begin position="91"/>
        <end position="120"/>
    </location>
</feature>
<dbReference type="RefSeq" id="XP_024345649.1">
    <property type="nucleotide sequence ID" value="XM_024499936.1"/>
</dbReference>
<dbReference type="EMBL" id="APAU02000252">
    <property type="protein sequence ID" value="EUB54453.1"/>
    <property type="molecule type" value="Genomic_DNA"/>
</dbReference>
<comment type="caution">
    <text evidence="2">The sequence shown here is derived from an EMBL/GenBank/DDBJ whole genome shotgun (WGS) entry which is preliminary data.</text>
</comment>
<dbReference type="CTD" id="36346402"/>
<evidence type="ECO:0000256" key="1">
    <source>
        <dbReference type="SAM" id="MobiDB-lite"/>
    </source>
</evidence>
<protein>
    <submittedName>
        <fullName evidence="2">Uncharacterized protein</fullName>
    </submittedName>
</protein>
<evidence type="ECO:0000313" key="3">
    <source>
        <dbReference type="Proteomes" id="UP000019149"/>
    </source>
</evidence>
<proteinExistence type="predicted"/>
<accession>W6U0D2</accession>
<dbReference type="KEGG" id="egl:EGR_10687"/>
<evidence type="ECO:0000313" key="2">
    <source>
        <dbReference type="EMBL" id="EUB54453.1"/>
    </source>
</evidence>